<evidence type="ECO:0000256" key="15">
    <source>
        <dbReference type="PIRSR" id="PIRSR611782-2"/>
    </source>
</evidence>
<dbReference type="InterPro" id="IPR001940">
    <property type="entry name" value="Peptidase_S1C"/>
</dbReference>
<dbReference type="CDD" id="cd10839">
    <property type="entry name" value="cpPDZ1_DegP-like"/>
    <property type="match status" value="1"/>
</dbReference>
<dbReference type="Gene3D" id="2.30.42.10">
    <property type="match status" value="2"/>
</dbReference>
<evidence type="ECO:0000256" key="8">
    <source>
        <dbReference type="ARBA" id="ARBA00022737"/>
    </source>
</evidence>
<name>A0A4R1BDW4_9PROT</name>
<feature type="binding site" evidence="15">
    <location>
        <begin position="227"/>
        <end position="229"/>
    </location>
    <ligand>
        <name>substrate</name>
    </ligand>
</feature>
<comment type="similarity">
    <text evidence="3">Belongs to the peptidase S1C family.</text>
</comment>
<keyword evidence="7" id="KW-0732">Signal</keyword>
<dbReference type="EC" id="3.4.21.107" evidence="4"/>
<evidence type="ECO:0000313" key="18">
    <source>
        <dbReference type="Proteomes" id="UP000295443"/>
    </source>
</evidence>
<evidence type="ECO:0000256" key="14">
    <source>
        <dbReference type="PIRSR" id="PIRSR611782-1"/>
    </source>
</evidence>
<evidence type="ECO:0000256" key="7">
    <source>
        <dbReference type="ARBA" id="ARBA00022729"/>
    </source>
</evidence>
<dbReference type="InterPro" id="IPR001478">
    <property type="entry name" value="PDZ"/>
</dbReference>
<feature type="binding site" evidence="15">
    <location>
        <position position="156"/>
    </location>
    <ligand>
        <name>substrate</name>
    </ligand>
</feature>
<gene>
    <name evidence="17" type="ORF">EZJ19_07530</name>
</gene>
<evidence type="ECO:0000256" key="1">
    <source>
        <dbReference type="ARBA" id="ARBA00001772"/>
    </source>
</evidence>
<accession>A0A4R1BDW4</accession>
<dbReference type="NCBIfam" id="TIGR02037">
    <property type="entry name" value="degP_htrA_DO"/>
    <property type="match status" value="1"/>
</dbReference>
<dbReference type="EMBL" id="SJZB01000028">
    <property type="protein sequence ID" value="TCJ15280.1"/>
    <property type="molecule type" value="Genomic_DNA"/>
</dbReference>
<dbReference type="Proteomes" id="UP000295443">
    <property type="component" value="Unassembled WGS sequence"/>
</dbReference>
<protein>
    <recommendedName>
        <fullName evidence="5">Probable periplasmic serine endoprotease DegP-like</fullName>
        <ecNumber evidence="4">3.4.21.107</ecNumber>
    </recommendedName>
    <alternativeName>
        <fullName evidence="13">Protease Do</fullName>
    </alternativeName>
</protein>
<feature type="active site" description="Charge relay system" evidence="14">
    <location>
        <position position="126"/>
    </location>
</feature>
<keyword evidence="18" id="KW-1185">Reference proteome</keyword>
<dbReference type="SUPFAM" id="SSF50494">
    <property type="entry name" value="Trypsin-like serine proteases"/>
    <property type="match status" value="1"/>
</dbReference>
<dbReference type="RefSeq" id="WP_131446215.1">
    <property type="nucleotide sequence ID" value="NZ_SJZB01000028.1"/>
</dbReference>
<dbReference type="InterPro" id="IPR009003">
    <property type="entry name" value="Peptidase_S1_PA"/>
</dbReference>
<evidence type="ECO:0000256" key="3">
    <source>
        <dbReference type="ARBA" id="ARBA00010541"/>
    </source>
</evidence>
<feature type="domain" description="PDZ" evidence="16">
    <location>
        <begin position="379"/>
        <end position="467"/>
    </location>
</feature>
<dbReference type="InterPro" id="IPR041489">
    <property type="entry name" value="PDZ_6"/>
</dbReference>
<evidence type="ECO:0000256" key="13">
    <source>
        <dbReference type="ARBA" id="ARBA00032850"/>
    </source>
</evidence>
<dbReference type="PANTHER" id="PTHR22939:SF130">
    <property type="entry name" value="PERIPLASMIC SERINE ENDOPROTEASE DEGP-LIKE-RELATED"/>
    <property type="match status" value="1"/>
</dbReference>
<dbReference type="GO" id="GO:0004252">
    <property type="term" value="F:serine-type endopeptidase activity"/>
    <property type="evidence" value="ECO:0007669"/>
    <property type="project" value="InterPro"/>
</dbReference>
<dbReference type="GO" id="GO:0006508">
    <property type="term" value="P:proteolysis"/>
    <property type="evidence" value="ECO:0007669"/>
    <property type="project" value="UniProtKB-KW"/>
</dbReference>
<keyword evidence="9" id="KW-0574">Periplasm</keyword>
<evidence type="ECO:0000256" key="12">
    <source>
        <dbReference type="ARBA" id="ARBA00023016"/>
    </source>
</evidence>
<keyword evidence="10" id="KW-0378">Hydrolase</keyword>
<keyword evidence="12" id="KW-0346">Stress response</keyword>
<comment type="catalytic activity">
    <reaction evidence="1">
        <text>Acts on substrates that are at least partially unfolded. The cleavage site P1 residue is normally between a pair of hydrophobic residues, such as Val-|-Val.</text>
        <dbReference type="EC" id="3.4.21.107"/>
    </reaction>
</comment>
<keyword evidence="8" id="KW-0677">Repeat</keyword>
<evidence type="ECO:0000256" key="4">
    <source>
        <dbReference type="ARBA" id="ARBA00013035"/>
    </source>
</evidence>
<evidence type="ECO:0000256" key="5">
    <source>
        <dbReference type="ARBA" id="ARBA00013958"/>
    </source>
</evidence>
<evidence type="ECO:0000256" key="9">
    <source>
        <dbReference type="ARBA" id="ARBA00022764"/>
    </source>
</evidence>
<dbReference type="SUPFAM" id="SSF50156">
    <property type="entry name" value="PDZ domain-like"/>
    <property type="match status" value="2"/>
</dbReference>
<feature type="active site" description="Charge relay system" evidence="14">
    <location>
        <position position="229"/>
    </location>
</feature>
<dbReference type="OrthoDB" id="9758917at2"/>
<dbReference type="AlphaFoldDB" id="A0A4R1BDW4"/>
<dbReference type="InterPro" id="IPR036034">
    <property type="entry name" value="PDZ_sf"/>
</dbReference>
<dbReference type="InterPro" id="IPR011782">
    <property type="entry name" value="Pept_S1C_Do"/>
</dbReference>
<evidence type="ECO:0000256" key="2">
    <source>
        <dbReference type="ARBA" id="ARBA00004418"/>
    </source>
</evidence>
<dbReference type="Pfam" id="PF13365">
    <property type="entry name" value="Trypsin_2"/>
    <property type="match status" value="1"/>
</dbReference>
<dbReference type="Gene3D" id="2.40.10.120">
    <property type="match status" value="1"/>
</dbReference>
<organism evidence="17 18">
    <name type="scientific">Parasulfuritortus cantonensis</name>
    <dbReference type="NCBI Taxonomy" id="2528202"/>
    <lineage>
        <taxon>Bacteria</taxon>
        <taxon>Pseudomonadati</taxon>
        <taxon>Pseudomonadota</taxon>
        <taxon>Betaproteobacteria</taxon>
        <taxon>Nitrosomonadales</taxon>
        <taxon>Thiobacillaceae</taxon>
        <taxon>Parasulfuritortus</taxon>
    </lineage>
</organism>
<feature type="active site" description="Charge relay system" evidence="14">
    <location>
        <position position="156"/>
    </location>
</feature>
<dbReference type="PRINTS" id="PR00834">
    <property type="entry name" value="PROTEASES2C"/>
</dbReference>
<evidence type="ECO:0000313" key="17">
    <source>
        <dbReference type="EMBL" id="TCJ15280.1"/>
    </source>
</evidence>
<keyword evidence="6 17" id="KW-0645">Protease</keyword>
<keyword evidence="11" id="KW-0720">Serine protease</keyword>
<evidence type="ECO:0000256" key="6">
    <source>
        <dbReference type="ARBA" id="ARBA00022670"/>
    </source>
</evidence>
<evidence type="ECO:0000259" key="16">
    <source>
        <dbReference type="PROSITE" id="PS50106"/>
    </source>
</evidence>
<dbReference type="PANTHER" id="PTHR22939">
    <property type="entry name" value="SERINE PROTEASE FAMILY S1C HTRA-RELATED"/>
    <property type="match status" value="1"/>
</dbReference>
<evidence type="ECO:0000256" key="10">
    <source>
        <dbReference type="ARBA" id="ARBA00022801"/>
    </source>
</evidence>
<evidence type="ECO:0000256" key="11">
    <source>
        <dbReference type="ARBA" id="ARBA00022825"/>
    </source>
</evidence>
<reference evidence="17 18" key="1">
    <citation type="submission" date="2019-03" db="EMBL/GenBank/DDBJ databases">
        <title>Genome sequence of Thiobacillaceae bacterium LSR1, a sulfur-oxidizing bacterium isolated from freshwater sediment.</title>
        <authorList>
            <person name="Li S."/>
        </authorList>
    </citation>
    <scope>NUCLEOTIDE SEQUENCE [LARGE SCALE GENOMIC DNA]</scope>
    <source>
        <strain evidence="17 18">LSR1</strain>
    </source>
</reference>
<comment type="caution">
    <text evidence="17">The sequence shown here is derived from an EMBL/GenBank/DDBJ whole genome shotgun (WGS) entry which is preliminary data.</text>
</comment>
<dbReference type="GO" id="GO:0042597">
    <property type="term" value="C:periplasmic space"/>
    <property type="evidence" value="ECO:0007669"/>
    <property type="project" value="UniProtKB-SubCell"/>
</dbReference>
<dbReference type="SMART" id="SM00228">
    <property type="entry name" value="PDZ"/>
    <property type="match status" value="2"/>
</dbReference>
<dbReference type="PROSITE" id="PS50106">
    <property type="entry name" value="PDZ"/>
    <property type="match status" value="2"/>
</dbReference>
<feature type="domain" description="PDZ" evidence="16">
    <location>
        <begin position="273"/>
        <end position="337"/>
    </location>
</feature>
<feature type="binding site" evidence="15">
    <location>
        <position position="126"/>
    </location>
    <ligand>
        <name>substrate</name>
    </ligand>
</feature>
<dbReference type="Pfam" id="PF13180">
    <property type="entry name" value="PDZ_2"/>
    <property type="match status" value="1"/>
</dbReference>
<proteinExistence type="inferred from homology"/>
<comment type="subcellular location">
    <subcellularLocation>
        <location evidence="2">Periplasm</location>
    </subcellularLocation>
</comment>
<sequence>MQAKFVNRVLPALGLLALVAAGYNWWTVRHGAHAAAPAVPAPIIQAVGGLPDFSAIAQAYGPSVVNITTASSGHNAQAADLDPDNPAFDFFRRFGIPVPRQDDGPRMAEGSGFIVSPDGIVLTNAHVVDASDEVTVRLTDKREFKAKVIGYDKPADVAVLRINAKGLPAVRLGDPAKLNVGEWVLAIGSPFGFDNSVTAGIVSAKARALPDENYVPFIQTDVAVNPGNSGGPLFNMKGEVVGINSQIYSRSGGYQGLSFAIPIDIAMKVEEQIVKHGKVVRGRIGAAIQDLNQDLADSFGLKNADGALVASVEHASPAEQAGLQPGDVVLAVNGRHLGSSRELPPLIADLAPGSSATLDVWRDHASRQVTVKIGELSSRTEVADAGNGEPGRLGLALRELGATDRARLHTDGRLAVVEASGAAARAGLQAGDIILAANGTPVRDVEQLRLMARKAGRHIALLIQRDDMKIFVPVNLG</sequence>
<dbReference type="Pfam" id="PF17820">
    <property type="entry name" value="PDZ_6"/>
    <property type="match status" value="1"/>
</dbReference>